<dbReference type="GO" id="GO:0043130">
    <property type="term" value="F:ubiquitin binding"/>
    <property type="evidence" value="ECO:0007669"/>
    <property type="project" value="TreeGrafter"/>
</dbReference>
<dbReference type="EMBL" id="KZ664543">
    <property type="protein sequence ID" value="PPS04831.1"/>
    <property type="molecule type" value="Genomic_DNA"/>
</dbReference>
<accession>A0A2P5XND6</accession>
<reference evidence="3 4" key="1">
    <citation type="submission" date="2015-01" db="EMBL/GenBank/DDBJ databases">
        <title>Genome of allotetraploid Gossypium barbadense reveals genomic plasticity and fiber elongation in cotton evolution.</title>
        <authorList>
            <person name="Chen X."/>
            <person name="Liu X."/>
            <person name="Zhao B."/>
            <person name="Zheng H."/>
            <person name="Hu Y."/>
            <person name="Lu G."/>
            <person name="Yang C."/>
            <person name="Chen J."/>
            <person name="Shan C."/>
            <person name="Zhang L."/>
            <person name="Zhou Y."/>
            <person name="Wang L."/>
            <person name="Guo W."/>
            <person name="Bai Y."/>
            <person name="Ruan J."/>
            <person name="Shangguan X."/>
            <person name="Mao Y."/>
            <person name="Jiang J."/>
            <person name="Zhu Y."/>
            <person name="Lei J."/>
            <person name="Kang H."/>
            <person name="Chen S."/>
            <person name="He X."/>
            <person name="Wang R."/>
            <person name="Wang Y."/>
            <person name="Chen J."/>
            <person name="Wang L."/>
            <person name="Yu S."/>
            <person name="Wang B."/>
            <person name="Wei J."/>
            <person name="Song S."/>
            <person name="Lu X."/>
            <person name="Gao Z."/>
            <person name="Gu W."/>
            <person name="Deng X."/>
            <person name="Ma D."/>
            <person name="Wang S."/>
            <person name="Liang W."/>
            <person name="Fang L."/>
            <person name="Cai C."/>
            <person name="Zhu X."/>
            <person name="Zhou B."/>
            <person name="Zhang Y."/>
            <person name="Chen Z."/>
            <person name="Xu S."/>
            <person name="Zhu R."/>
            <person name="Wang S."/>
            <person name="Zhang T."/>
            <person name="Zhao G."/>
        </authorList>
    </citation>
    <scope>NUCLEOTIDE SEQUENCE [LARGE SCALE GENOMIC DNA]</scope>
    <source>
        <strain evidence="4">cv. Xinhai21</strain>
        <tissue evidence="3">Leaf</tissue>
    </source>
</reference>
<dbReference type="AlphaFoldDB" id="A0A2P5XND6"/>
<evidence type="ECO:0000256" key="2">
    <source>
        <dbReference type="ARBA" id="ARBA00022737"/>
    </source>
</evidence>
<dbReference type="GO" id="GO:0000724">
    <property type="term" value="P:double-strand break repair via homologous recombination"/>
    <property type="evidence" value="ECO:0007669"/>
    <property type="project" value="TreeGrafter"/>
</dbReference>
<organism evidence="3 4">
    <name type="scientific">Gossypium barbadense</name>
    <name type="common">Sea Island cotton</name>
    <name type="synonym">Hibiscus barbadensis</name>
    <dbReference type="NCBI Taxonomy" id="3634"/>
    <lineage>
        <taxon>Eukaryota</taxon>
        <taxon>Viridiplantae</taxon>
        <taxon>Streptophyta</taxon>
        <taxon>Embryophyta</taxon>
        <taxon>Tracheophyta</taxon>
        <taxon>Spermatophyta</taxon>
        <taxon>Magnoliopsida</taxon>
        <taxon>eudicotyledons</taxon>
        <taxon>Gunneridae</taxon>
        <taxon>Pentapetalae</taxon>
        <taxon>rosids</taxon>
        <taxon>malvids</taxon>
        <taxon>Malvales</taxon>
        <taxon>Malvaceae</taxon>
        <taxon>Malvoideae</taxon>
        <taxon>Gossypium</taxon>
    </lineage>
</organism>
<dbReference type="PANTHER" id="PTHR19862">
    <property type="entry name" value="WD REPEAT-CONTAINING PROTEIN 48"/>
    <property type="match status" value="1"/>
</dbReference>
<evidence type="ECO:0000256" key="1">
    <source>
        <dbReference type="ARBA" id="ARBA00022574"/>
    </source>
</evidence>
<sequence>MAETVKTSNIGEGNSQESSVEFSKEEIEKCSFYLHPCEGSAVQILTQGKLSAPRILRTQKVINYVKEKMVLDKPIDNLNTVGTFAPGIGGQLQHSAVGDGSFRSGLKPRQKLRPSVLSPDMSLPTVRAYIWKKPEDLVLNYRVIQGSVSVAGNWCLVCNTTLSDGSRVKQRKAF</sequence>
<dbReference type="InterPro" id="IPR051246">
    <property type="entry name" value="WDR48"/>
</dbReference>
<name>A0A2P5XND6_GOSBA</name>
<dbReference type="OrthoDB" id="2421129at2759"/>
<keyword evidence="2" id="KW-0677">Repeat</keyword>
<dbReference type="Proteomes" id="UP000239757">
    <property type="component" value="Unassembled WGS sequence"/>
</dbReference>
<protein>
    <submittedName>
        <fullName evidence="3">Uncharacterized protein</fullName>
    </submittedName>
</protein>
<keyword evidence="1" id="KW-0853">WD repeat</keyword>
<gene>
    <name evidence="3" type="ORF">GOBAR_AA15841</name>
</gene>
<evidence type="ECO:0000313" key="3">
    <source>
        <dbReference type="EMBL" id="PPS04831.1"/>
    </source>
</evidence>
<dbReference type="InterPro" id="IPR021772">
    <property type="entry name" value="WDR48/Bun107"/>
</dbReference>
<evidence type="ECO:0000313" key="4">
    <source>
        <dbReference type="Proteomes" id="UP000239757"/>
    </source>
</evidence>
<proteinExistence type="predicted"/>
<dbReference type="PANTHER" id="PTHR19862:SF14">
    <property type="entry name" value="WD REPEAT-CONTAINING PROTEIN 48"/>
    <property type="match status" value="1"/>
</dbReference>
<dbReference type="Pfam" id="PF11816">
    <property type="entry name" value="DUF3337"/>
    <property type="match status" value="1"/>
</dbReference>